<gene>
    <name evidence="2" type="ORF">KEM09_21800</name>
</gene>
<feature type="domain" description="YARHG" evidence="1">
    <location>
        <begin position="4"/>
        <end position="84"/>
    </location>
</feature>
<dbReference type="InterPro" id="IPR025582">
    <property type="entry name" value="YARHG_dom"/>
</dbReference>
<proteinExistence type="predicted"/>
<reference evidence="2 3" key="1">
    <citation type="journal article" date="2014" name="Int. J. Syst. Evol. Microbiol.">
        <title>Carboxylicivirga gen. nov. in the family Marinilabiliaceae with two novel species, Carboxylicivirga mesophila sp. nov. and Carboxylicivirga taeanensis sp. nov., and reclassification of Cytophaga fermentans as Saccharicrinis fermentans gen. nov., comb. nov.</title>
        <authorList>
            <person name="Yang S.H."/>
            <person name="Seo H.S."/>
            <person name="Woo J.H."/>
            <person name="Oh H.M."/>
            <person name="Jang H."/>
            <person name="Lee J.H."/>
            <person name="Kim S.J."/>
            <person name="Kwon K.K."/>
        </authorList>
    </citation>
    <scope>NUCLEOTIDE SEQUENCE [LARGE SCALE GENOMIC DNA]</scope>
    <source>
        <strain evidence="2 3">JCM 18290</strain>
    </source>
</reference>
<evidence type="ECO:0000313" key="2">
    <source>
        <dbReference type="EMBL" id="MBS2214055.1"/>
    </source>
</evidence>
<dbReference type="EMBL" id="JAGUCN010000068">
    <property type="protein sequence ID" value="MBS2214055.1"/>
    <property type="molecule type" value="Genomic_DNA"/>
</dbReference>
<name>A0ABS5KGD2_9BACT</name>
<protein>
    <submittedName>
        <fullName evidence="2">YARHG domain-containing protein</fullName>
    </submittedName>
</protein>
<evidence type="ECO:0000313" key="3">
    <source>
        <dbReference type="Proteomes" id="UP000721861"/>
    </source>
</evidence>
<dbReference type="Gene3D" id="1.20.58.1690">
    <property type="match status" value="1"/>
</dbReference>
<accession>A0ABS5KGD2</accession>
<dbReference type="Pfam" id="PF13308">
    <property type="entry name" value="YARHG"/>
    <property type="match status" value="1"/>
</dbReference>
<organism evidence="2 3">
    <name type="scientific">Carboxylicivirga mesophila</name>
    <dbReference type="NCBI Taxonomy" id="1166478"/>
    <lineage>
        <taxon>Bacteria</taxon>
        <taxon>Pseudomonadati</taxon>
        <taxon>Bacteroidota</taxon>
        <taxon>Bacteroidia</taxon>
        <taxon>Marinilabiliales</taxon>
        <taxon>Marinilabiliaceae</taxon>
        <taxon>Carboxylicivirga</taxon>
    </lineage>
</organism>
<dbReference type="InterPro" id="IPR038434">
    <property type="entry name" value="YARHG_sf"/>
</dbReference>
<keyword evidence="3" id="KW-1185">Reference proteome</keyword>
<dbReference type="RefSeq" id="WP_212232080.1">
    <property type="nucleotide sequence ID" value="NZ_JAGUCN010000068.1"/>
</dbReference>
<dbReference type="Proteomes" id="UP000721861">
    <property type="component" value="Unassembled WGS sequence"/>
</dbReference>
<sequence length="269" mass="31562">MKRGALALVILITSLFDIASQEVLSEMRIFRNEIFARHGRTFSSSDLKNYFENQEWYKPSQNFNISSLTKKEILAANTIKNIENNYSNLSSKEKHTVLEIFAFIKSNLHNKLDTTFYTIADFDNFPGLDTVTTRILEKEYGEFNIVYSLLRKGTVIWSTKSSNPYFWLGDNQLFQEWDNHYFYGYLALKNCRAKRVDMWKPLEEEVLNQIVSIGYTEIQDEASNISKSEYKRFIVNYSGELIEHSQFEAGSKLQIWFEPIKKFISFYAP</sequence>
<comment type="caution">
    <text evidence="2">The sequence shown here is derived from an EMBL/GenBank/DDBJ whole genome shotgun (WGS) entry which is preliminary data.</text>
</comment>
<dbReference type="SMART" id="SM01324">
    <property type="entry name" value="YARHG"/>
    <property type="match status" value="1"/>
</dbReference>
<evidence type="ECO:0000259" key="1">
    <source>
        <dbReference type="SMART" id="SM01324"/>
    </source>
</evidence>